<keyword evidence="3" id="KW-1185">Reference proteome</keyword>
<name>A0AA38XL75_9EURO</name>
<dbReference type="SUPFAM" id="SSF51182">
    <property type="entry name" value="RmlC-like cupins"/>
    <property type="match status" value="1"/>
</dbReference>
<protein>
    <recommendedName>
        <fullName evidence="1">Cupin type-2 domain-containing protein</fullName>
    </recommendedName>
</protein>
<dbReference type="InterPro" id="IPR014710">
    <property type="entry name" value="RmlC-like_jellyroll"/>
</dbReference>
<reference evidence="2" key="1">
    <citation type="submission" date="2022-10" db="EMBL/GenBank/DDBJ databases">
        <title>Culturing micro-colonial fungi from biological soil crusts in the Mojave desert and describing Neophaeococcomyces mojavensis, and introducing the new genera and species Taxawa tesnikishii.</title>
        <authorList>
            <person name="Kurbessoian T."/>
            <person name="Stajich J.E."/>
        </authorList>
    </citation>
    <scope>NUCLEOTIDE SEQUENCE</scope>
    <source>
        <strain evidence="2">TK_41</strain>
    </source>
</reference>
<gene>
    <name evidence="2" type="ORF">H2200_001556</name>
</gene>
<accession>A0AA38XL75</accession>
<dbReference type="InterPro" id="IPR013096">
    <property type="entry name" value="Cupin_2"/>
</dbReference>
<dbReference type="PANTHER" id="PTHR36156:SF2">
    <property type="entry name" value="CUPIN TYPE-2 DOMAIN-CONTAINING PROTEIN"/>
    <property type="match status" value="1"/>
</dbReference>
<evidence type="ECO:0000313" key="2">
    <source>
        <dbReference type="EMBL" id="KAJ9615481.1"/>
    </source>
</evidence>
<dbReference type="EMBL" id="JAPDRK010000002">
    <property type="protein sequence ID" value="KAJ9615481.1"/>
    <property type="molecule type" value="Genomic_DNA"/>
</dbReference>
<dbReference type="Gene3D" id="2.60.120.10">
    <property type="entry name" value="Jelly Rolls"/>
    <property type="match status" value="1"/>
</dbReference>
<dbReference type="InterPro" id="IPR011051">
    <property type="entry name" value="RmlC_Cupin_sf"/>
</dbReference>
<evidence type="ECO:0000259" key="1">
    <source>
        <dbReference type="Pfam" id="PF07883"/>
    </source>
</evidence>
<dbReference type="InterPro" id="IPR047142">
    <property type="entry name" value="OryJ/VirC-like"/>
</dbReference>
<dbReference type="PANTHER" id="PTHR36156">
    <property type="entry name" value="SLR2101 PROTEIN"/>
    <property type="match status" value="1"/>
</dbReference>
<organism evidence="2 3">
    <name type="scientific">Cladophialophora chaetospira</name>
    <dbReference type="NCBI Taxonomy" id="386627"/>
    <lineage>
        <taxon>Eukaryota</taxon>
        <taxon>Fungi</taxon>
        <taxon>Dikarya</taxon>
        <taxon>Ascomycota</taxon>
        <taxon>Pezizomycotina</taxon>
        <taxon>Eurotiomycetes</taxon>
        <taxon>Chaetothyriomycetidae</taxon>
        <taxon>Chaetothyriales</taxon>
        <taxon>Herpotrichiellaceae</taxon>
        <taxon>Cladophialophora</taxon>
    </lineage>
</organism>
<comment type="caution">
    <text evidence="2">The sequence shown here is derived from an EMBL/GenBank/DDBJ whole genome shotgun (WGS) entry which is preliminary data.</text>
</comment>
<proteinExistence type="predicted"/>
<feature type="domain" description="Cupin type-2" evidence="1">
    <location>
        <begin position="91"/>
        <end position="151"/>
    </location>
</feature>
<dbReference type="CDD" id="cd02231">
    <property type="entry name" value="cupin_BLL6423-like"/>
    <property type="match status" value="1"/>
</dbReference>
<evidence type="ECO:0000313" key="3">
    <source>
        <dbReference type="Proteomes" id="UP001172673"/>
    </source>
</evidence>
<dbReference type="Pfam" id="PF07883">
    <property type="entry name" value="Cupin_2"/>
    <property type="match status" value="1"/>
</dbReference>
<dbReference type="Proteomes" id="UP001172673">
    <property type="component" value="Unassembled WGS sequence"/>
</dbReference>
<sequence>MSEPRSSKNQTGLPTQKRYITDHDENGVSIFSSFPEKAIYEDINPDMDFFVAYTNSISPNLNNSADLLKYKNILEGTQPPLTIPGGTVLRVCNFAPGSVTAMHRTTSLDFGIVLEGEVELILDSGETRLLVPGDIAVQRGTMHAWRTPSQSKWSRMIFVLQDAKPLEVGGRQLADEYGGIQVQSTSEFSGVKKDAEGTETN</sequence>
<dbReference type="AlphaFoldDB" id="A0AA38XL75"/>